<dbReference type="EMBL" id="JBHUEY010000001">
    <property type="protein sequence ID" value="MFD1784158.1"/>
    <property type="molecule type" value="Genomic_DNA"/>
</dbReference>
<keyword evidence="4" id="KW-1185">Reference proteome</keyword>
<name>A0ABW4N286_9CAUL</name>
<dbReference type="RefSeq" id="WP_377283889.1">
    <property type="nucleotide sequence ID" value="NZ_JBHRSI010000009.1"/>
</dbReference>
<comment type="caution">
    <text evidence="3">The sequence shown here is derived from an EMBL/GenBank/DDBJ whole genome shotgun (WGS) entry which is preliminary data.</text>
</comment>
<evidence type="ECO:0000313" key="4">
    <source>
        <dbReference type="Proteomes" id="UP001597237"/>
    </source>
</evidence>
<organism evidence="3 4">
    <name type="scientific">Phenylobacterium terrae</name>
    <dbReference type="NCBI Taxonomy" id="2665495"/>
    <lineage>
        <taxon>Bacteria</taxon>
        <taxon>Pseudomonadati</taxon>
        <taxon>Pseudomonadota</taxon>
        <taxon>Alphaproteobacteria</taxon>
        <taxon>Caulobacterales</taxon>
        <taxon>Caulobacteraceae</taxon>
        <taxon>Phenylobacterium</taxon>
    </lineage>
</organism>
<evidence type="ECO:0000259" key="2">
    <source>
        <dbReference type="Pfam" id="PF07811"/>
    </source>
</evidence>
<keyword evidence="1" id="KW-1133">Transmembrane helix</keyword>
<keyword evidence="1" id="KW-0812">Transmembrane</keyword>
<gene>
    <name evidence="3" type="ORF">ACFSC0_12185</name>
</gene>
<feature type="domain" description="TadE-like" evidence="2">
    <location>
        <begin position="14"/>
        <end position="56"/>
    </location>
</feature>
<dbReference type="InterPro" id="IPR012495">
    <property type="entry name" value="TadE-like_dom"/>
</dbReference>
<sequence length="152" mass="16146">MRRLIRRLIGDRRGVAATEAALLAPVFLAIGFGCADAGGLLLERHRIKVGLALGARMLARAPVPSAMESTAKNIAVTGRPSGGASRVQGWTTNDLVVSYRFVANSGGAYVGGANIRIVRLETTKDYEGLGLLNFVGVGATTIRAWHEERWTG</sequence>
<protein>
    <submittedName>
        <fullName evidence="3">TadE/TadG family type IV pilus assembly protein</fullName>
    </submittedName>
</protein>
<dbReference type="PROSITE" id="PS51257">
    <property type="entry name" value="PROKAR_LIPOPROTEIN"/>
    <property type="match status" value="1"/>
</dbReference>
<reference evidence="4" key="1">
    <citation type="journal article" date="2019" name="Int. J. Syst. Evol. Microbiol.">
        <title>The Global Catalogue of Microorganisms (GCM) 10K type strain sequencing project: providing services to taxonomists for standard genome sequencing and annotation.</title>
        <authorList>
            <consortium name="The Broad Institute Genomics Platform"/>
            <consortium name="The Broad Institute Genome Sequencing Center for Infectious Disease"/>
            <person name="Wu L."/>
            <person name="Ma J."/>
        </authorList>
    </citation>
    <scope>NUCLEOTIDE SEQUENCE [LARGE SCALE GENOMIC DNA]</scope>
    <source>
        <strain evidence="4">DFY28</strain>
    </source>
</reference>
<feature type="transmembrane region" description="Helical" evidence="1">
    <location>
        <begin position="21"/>
        <end position="42"/>
    </location>
</feature>
<accession>A0ABW4N286</accession>
<dbReference type="Proteomes" id="UP001597237">
    <property type="component" value="Unassembled WGS sequence"/>
</dbReference>
<proteinExistence type="predicted"/>
<evidence type="ECO:0000313" key="3">
    <source>
        <dbReference type="EMBL" id="MFD1784158.1"/>
    </source>
</evidence>
<evidence type="ECO:0000256" key="1">
    <source>
        <dbReference type="SAM" id="Phobius"/>
    </source>
</evidence>
<keyword evidence="1" id="KW-0472">Membrane</keyword>
<dbReference type="Pfam" id="PF07811">
    <property type="entry name" value="TadE"/>
    <property type="match status" value="1"/>
</dbReference>